<dbReference type="GO" id="GO:0016987">
    <property type="term" value="F:sigma factor activity"/>
    <property type="evidence" value="ECO:0007669"/>
    <property type="project" value="UniProtKB-KW"/>
</dbReference>
<dbReference type="InterPro" id="IPR007627">
    <property type="entry name" value="RNA_pol_sigma70_r2"/>
</dbReference>
<dbReference type="InterPro" id="IPR039425">
    <property type="entry name" value="RNA_pol_sigma-70-like"/>
</dbReference>
<gene>
    <name evidence="7" type="ORF">GM418_09935</name>
</gene>
<evidence type="ECO:0000259" key="5">
    <source>
        <dbReference type="Pfam" id="PF04542"/>
    </source>
</evidence>
<feature type="domain" description="RNA polymerase sigma factor 70 region 4 type 2" evidence="6">
    <location>
        <begin position="131"/>
        <end position="179"/>
    </location>
</feature>
<organism evidence="7 8">
    <name type="scientific">Maribellus comscasis</name>
    <dbReference type="NCBI Taxonomy" id="2681766"/>
    <lineage>
        <taxon>Bacteria</taxon>
        <taxon>Pseudomonadati</taxon>
        <taxon>Bacteroidota</taxon>
        <taxon>Bacteroidia</taxon>
        <taxon>Marinilabiliales</taxon>
        <taxon>Prolixibacteraceae</taxon>
        <taxon>Maribellus</taxon>
    </lineage>
</organism>
<dbReference type="Gene3D" id="1.10.1740.10">
    <property type="match status" value="1"/>
</dbReference>
<protein>
    <submittedName>
        <fullName evidence="7">RNA polymerase sigma-70 factor</fullName>
    </submittedName>
</protein>
<dbReference type="NCBIfam" id="TIGR02985">
    <property type="entry name" value="Sig70_bacteroi1"/>
    <property type="match status" value="1"/>
</dbReference>
<keyword evidence="4" id="KW-0804">Transcription</keyword>
<keyword evidence="2" id="KW-0805">Transcription regulation</keyword>
<evidence type="ECO:0000256" key="1">
    <source>
        <dbReference type="ARBA" id="ARBA00010641"/>
    </source>
</evidence>
<dbReference type="PANTHER" id="PTHR43133">
    <property type="entry name" value="RNA POLYMERASE ECF-TYPE SIGMA FACTO"/>
    <property type="match status" value="1"/>
</dbReference>
<dbReference type="PANTHER" id="PTHR43133:SF46">
    <property type="entry name" value="RNA POLYMERASE SIGMA-70 FACTOR ECF SUBFAMILY"/>
    <property type="match status" value="1"/>
</dbReference>
<dbReference type="Gene3D" id="1.10.10.10">
    <property type="entry name" value="Winged helix-like DNA-binding domain superfamily/Winged helix DNA-binding domain"/>
    <property type="match status" value="1"/>
</dbReference>
<dbReference type="InterPro" id="IPR013325">
    <property type="entry name" value="RNA_pol_sigma_r2"/>
</dbReference>
<dbReference type="Pfam" id="PF04542">
    <property type="entry name" value="Sigma70_r2"/>
    <property type="match status" value="1"/>
</dbReference>
<accession>A0A6I6K235</accession>
<dbReference type="EMBL" id="CP046401">
    <property type="protein sequence ID" value="QGY43964.1"/>
    <property type="molecule type" value="Genomic_DNA"/>
</dbReference>
<feature type="domain" description="RNA polymerase sigma-70 region 2" evidence="5">
    <location>
        <begin position="31"/>
        <end position="97"/>
    </location>
</feature>
<reference evidence="7 8" key="1">
    <citation type="submission" date="2019-11" db="EMBL/GenBank/DDBJ databases">
        <authorList>
            <person name="Zheng R.K."/>
            <person name="Sun C.M."/>
        </authorList>
    </citation>
    <scope>NUCLEOTIDE SEQUENCE [LARGE SCALE GENOMIC DNA]</scope>
    <source>
        <strain evidence="7 8">WC007</strain>
    </source>
</reference>
<dbReference type="KEGG" id="mcos:GM418_09935"/>
<dbReference type="InterPro" id="IPR013249">
    <property type="entry name" value="RNA_pol_sigma70_r4_t2"/>
</dbReference>
<comment type="similarity">
    <text evidence="1">Belongs to the sigma-70 factor family. ECF subfamily.</text>
</comment>
<dbReference type="CDD" id="cd06171">
    <property type="entry name" value="Sigma70_r4"/>
    <property type="match status" value="1"/>
</dbReference>
<sequence>MLKCVNYIVAMLPMKLIKNTKTSEEQTFELIFRRYYVRLCGFANKFIGDTAESEEIVQEAFLNVWKKREKLNLDDDIRPYLFKSVQNLCYNFLEHQKVEDKYYKVIYDVYKNQKKDYQTFESVMYSELQAKVDEVIESLPQRCREIFCLSRWDGLKYGEIAEKLQISVKTVETQMSRALVILRKELSDYLVFMIITLLL</sequence>
<dbReference type="Pfam" id="PF08281">
    <property type="entry name" value="Sigma70_r4_2"/>
    <property type="match status" value="1"/>
</dbReference>
<dbReference type="InterPro" id="IPR036388">
    <property type="entry name" value="WH-like_DNA-bd_sf"/>
</dbReference>
<keyword evidence="3" id="KW-0731">Sigma factor</keyword>
<dbReference type="GO" id="GO:0003677">
    <property type="term" value="F:DNA binding"/>
    <property type="evidence" value="ECO:0007669"/>
    <property type="project" value="InterPro"/>
</dbReference>
<dbReference type="SUPFAM" id="SSF88946">
    <property type="entry name" value="Sigma2 domain of RNA polymerase sigma factors"/>
    <property type="match status" value="1"/>
</dbReference>
<dbReference type="InterPro" id="IPR013324">
    <property type="entry name" value="RNA_pol_sigma_r3/r4-like"/>
</dbReference>
<dbReference type="SUPFAM" id="SSF88659">
    <property type="entry name" value="Sigma3 and sigma4 domains of RNA polymerase sigma factors"/>
    <property type="match status" value="1"/>
</dbReference>
<dbReference type="InterPro" id="IPR014284">
    <property type="entry name" value="RNA_pol_sigma-70_dom"/>
</dbReference>
<dbReference type="AlphaFoldDB" id="A0A6I6K235"/>
<evidence type="ECO:0000256" key="2">
    <source>
        <dbReference type="ARBA" id="ARBA00023015"/>
    </source>
</evidence>
<proteinExistence type="inferred from homology"/>
<evidence type="ECO:0000256" key="3">
    <source>
        <dbReference type="ARBA" id="ARBA00023082"/>
    </source>
</evidence>
<evidence type="ECO:0000256" key="4">
    <source>
        <dbReference type="ARBA" id="ARBA00023163"/>
    </source>
</evidence>
<evidence type="ECO:0000313" key="8">
    <source>
        <dbReference type="Proteomes" id="UP000428260"/>
    </source>
</evidence>
<dbReference type="InterPro" id="IPR014327">
    <property type="entry name" value="RNA_pol_sigma70_bacteroid"/>
</dbReference>
<dbReference type="Proteomes" id="UP000428260">
    <property type="component" value="Chromosome"/>
</dbReference>
<evidence type="ECO:0000259" key="6">
    <source>
        <dbReference type="Pfam" id="PF08281"/>
    </source>
</evidence>
<name>A0A6I6K235_9BACT</name>
<dbReference type="GO" id="GO:0006352">
    <property type="term" value="P:DNA-templated transcription initiation"/>
    <property type="evidence" value="ECO:0007669"/>
    <property type="project" value="InterPro"/>
</dbReference>
<evidence type="ECO:0000313" key="7">
    <source>
        <dbReference type="EMBL" id="QGY43964.1"/>
    </source>
</evidence>
<keyword evidence="8" id="KW-1185">Reference proteome</keyword>
<dbReference type="NCBIfam" id="TIGR02937">
    <property type="entry name" value="sigma70-ECF"/>
    <property type="match status" value="1"/>
</dbReference>